<gene>
    <name evidence="2" type="ORF">EYF80_000640</name>
</gene>
<organism evidence="2 3">
    <name type="scientific">Liparis tanakae</name>
    <name type="common">Tanaka's snailfish</name>
    <dbReference type="NCBI Taxonomy" id="230148"/>
    <lineage>
        <taxon>Eukaryota</taxon>
        <taxon>Metazoa</taxon>
        <taxon>Chordata</taxon>
        <taxon>Craniata</taxon>
        <taxon>Vertebrata</taxon>
        <taxon>Euteleostomi</taxon>
        <taxon>Actinopterygii</taxon>
        <taxon>Neopterygii</taxon>
        <taxon>Teleostei</taxon>
        <taxon>Neoteleostei</taxon>
        <taxon>Acanthomorphata</taxon>
        <taxon>Eupercaria</taxon>
        <taxon>Perciformes</taxon>
        <taxon>Cottioidei</taxon>
        <taxon>Cottales</taxon>
        <taxon>Liparidae</taxon>
        <taxon>Liparis</taxon>
    </lineage>
</organism>
<dbReference type="AlphaFoldDB" id="A0A4Z2JJF0"/>
<evidence type="ECO:0000256" key="1">
    <source>
        <dbReference type="SAM" id="MobiDB-lite"/>
    </source>
</evidence>
<reference evidence="2 3" key="1">
    <citation type="submission" date="2019-03" db="EMBL/GenBank/DDBJ databases">
        <title>First draft genome of Liparis tanakae, snailfish: a comprehensive survey of snailfish specific genes.</title>
        <authorList>
            <person name="Kim W."/>
            <person name="Song I."/>
            <person name="Jeong J.-H."/>
            <person name="Kim D."/>
            <person name="Kim S."/>
            <person name="Ryu S."/>
            <person name="Song J.Y."/>
            <person name="Lee S.K."/>
        </authorList>
    </citation>
    <scope>NUCLEOTIDE SEQUENCE [LARGE SCALE GENOMIC DNA]</scope>
    <source>
        <tissue evidence="2">Muscle</tissue>
    </source>
</reference>
<feature type="region of interest" description="Disordered" evidence="1">
    <location>
        <begin position="169"/>
        <end position="211"/>
    </location>
</feature>
<feature type="compositionally biased region" description="Basic and acidic residues" evidence="1">
    <location>
        <begin position="111"/>
        <end position="125"/>
    </location>
</feature>
<protein>
    <submittedName>
        <fullName evidence="2">Uncharacterized protein</fullName>
    </submittedName>
</protein>
<evidence type="ECO:0000313" key="2">
    <source>
        <dbReference type="EMBL" id="TNN89352.1"/>
    </source>
</evidence>
<dbReference type="Proteomes" id="UP000314294">
    <property type="component" value="Unassembled WGS sequence"/>
</dbReference>
<sequence>MTVDPGGGKHRELVAVTPSAAIPANIMRVKEMVIDEEELIKQRRERERERERERDVDCDCPAFSARHCNREIRIPLTNPESSESPRGPGSMDITSLTTTVGAHGAAQTFPDKTEARLGGKIDRRQTLNGQKETGDGSDARRWPTCMLRKETRVHLCSAPETMWHCSLRSSGLDDASPSDSRPDMENSFLPKSSPALREPPGEPKSNSFPSTSGKQLFILLAGEKGRKAPTPLWLSMLRVEQSRFGGVNCGCRWSREAGKSREAKVPDMGPWR</sequence>
<feature type="compositionally biased region" description="Low complexity" evidence="1">
    <location>
        <begin position="79"/>
        <end position="90"/>
    </location>
</feature>
<dbReference type="EMBL" id="SRLO01000002">
    <property type="protein sequence ID" value="TNN89352.1"/>
    <property type="molecule type" value="Genomic_DNA"/>
</dbReference>
<proteinExistence type="predicted"/>
<evidence type="ECO:0000313" key="3">
    <source>
        <dbReference type="Proteomes" id="UP000314294"/>
    </source>
</evidence>
<feature type="region of interest" description="Disordered" evidence="1">
    <location>
        <begin position="76"/>
        <end position="95"/>
    </location>
</feature>
<accession>A0A4Z2JJF0</accession>
<feature type="region of interest" description="Disordered" evidence="1">
    <location>
        <begin position="102"/>
        <end position="140"/>
    </location>
</feature>
<keyword evidence="3" id="KW-1185">Reference proteome</keyword>
<comment type="caution">
    <text evidence="2">The sequence shown here is derived from an EMBL/GenBank/DDBJ whole genome shotgun (WGS) entry which is preliminary data.</text>
</comment>
<name>A0A4Z2JJF0_9TELE</name>